<dbReference type="Proteomes" id="UP000092154">
    <property type="component" value="Unassembled WGS sequence"/>
</dbReference>
<comment type="similarity">
    <text evidence="2 6">Belongs to the glycosyl hydrolase 5 (cellulase A) family.</text>
</comment>
<dbReference type="GO" id="GO:0008810">
    <property type="term" value="F:cellulase activity"/>
    <property type="evidence" value="ECO:0007669"/>
    <property type="project" value="UniProtKB-EC"/>
</dbReference>
<evidence type="ECO:0000256" key="6">
    <source>
        <dbReference type="RuleBase" id="RU361153"/>
    </source>
</evidence>
<dbReference type="SUPFAM" id="SSF51445">
    <property type="entry name" value="(Trans)glycosidases"/>
    <property type="match status" value="1"/>
</dbReference>
<dbReference type="PANTHER" id="PTHR34142">
    <property type="entry name" value="ENDO-BETA-1,4-GLUCANASE A"/>
    <property type="match status" value="1"/>
</dbReference>
<dbReference type="AlphaFoldDB" id="A0A1B7N729"/>
<dbReference type="InterPro" id="IPR018087">
    <property type="entry name" value="Glyco_hydro_5_CS"/>
</dbReference>
<protein>
    <recommendedName>
        <fullName evidence="3">cellulase</fullName>
        <ecNumber evidence="3">3.2.1.4</ecNumber>
    </recommendedName>
</protein>
<keyword evidence="10" id="KW-1185">Reference proteome</keyword>
<evidence type="ECO:0000259" key="8">
    <source>
        <dbReference type="Pfam" id="PF00150"/>
    </source>
</evidence>
<organism evidence="9 10">
    <name type="scientific">Rhizopogon vinicolor AM-OR11-026</name>
    <dbReference type="NCBI Taxonomy" id="1314800"/>
    <lineage>
        <taxon>Eukaryota</taxon>
        <taxon>Fungi</taxon>
        <taxon>Dikarya</taxon>
        <taxon>Basidiomycota</taxon>
        <taxon>Agaricomycotina</taxon>
        <taxon>Agaricomycetes</taxon>
        <taxon>Agaricomycetidae</taxon>
        <taxon>Boletales</taxon>
        <taxon>Suillineae</taxon>
        <taxon>Rhizopogonaceae</taxon>
        <taxon>Rhizopogon</taxon>
    </lineage>
</organism>
<feature type="signal peptide" evidence="7">
    <location>
        <begin position="1"/>
        <end position="22"/>
    </location>
</feature>
<accession>A0A1B7N729</accession>
<feature type="domain" description="Glycoside hydrolase family 5" evidence="8">
    <location>
        <begin position="67"/>
        <end position="347"/>
    </location>
</feature>
<comment type="catalytic activity">
    <reaction evidence="1">
        <text>Endohydrolysis of (1-&gt;4)-beta-D-glucosidic linkages in cellulose, lichenin and cereal beta-D-glucans.</text>
        <dbReference type="EC" id="3.2.1.4"/>
    </reaction>
</comment>
<evidence type="ECO:0000256" key="2">
    <source>
        <dbReference type="ARBA" id="ARBA00005641"/>
    </source>
</evidence>
<dbReference type="InterPro" id="IPR001547">
    <property type="entry name" value="Glyco_hydro_5"/>
</dbReference>
<dbReference type="GO" id="GO:0009251">
    <property type="term" value="P:glucan catabolic process"/>
    <property type="evidence" value="ECO:0007669"/>
    <property type="project" value="TreeGrafter"/>
</dbReference>
<evidence type="ECO:0000256" key="1">
    <source>
        <dbReference type="ARBA" id="ARBA00000966"/>
    </source>
</evidence>
<dbReference type="PANTHER" id="PTHR34142:SF5">
    <property type="entry name" value="CBM1 DOMAIN-CONTAINING PROTEIN"/>
    <property type="match status" value="1"/>
</dbReference>
<evidence type="ECO:0000256" key="4">
    <source>
        <dbReference type="ARBA" id="ARBA00022801"/>
    </source>
</evidence>
<keyword evidence="5 6" id="KW-0326">Glycosidase</keyword>
<evidence type="ECO:0000313" key="10">
    <source>
        <dbReference type="Proteomes" id="UP000092154"/>
    </source>
</evidence>
<dbReference type="InterPro" id="IPR017853">
    <property type="entry name" value="GH"/>
</dbReference>
<gene>
    <name evidence="9" type="ORF">K503DRAFT_781266</name>
</gene>
<dbReference type="EMBL" id="KV448205">
    <property type="protein sequence ID" value="OAX40628.1"/>
    <property type="molecule type" value="Genomic_DNA"/>
</dbReference>
<feature type="chain" id="PRO_5008597842" description="cellulase" evidence="7">
    <location>
        <begin position="23"/>
        <end position="390"/>
    </location>
</feature>
<sequence>MTIKSLYPLIAAALSAAAVANGQTFAPLRFAGVNIAGFDFGCGTDGTCVISEAVPPVYQLSGVDGLGQMQHFVKDDGYNVFRLPVAWQYLTYSQMTGVLNETQFSNYNMLVSDCLSTGAYCVIDIHNYARYDGEIIGQGGPSNEIFAELWYNIASYWQNETNVIFGVMNEPHDLPNITTWAESGMIFTLTDVSPAENVTSSLQFRLLMLLKTLGTQSAVTSIRQAGATTQMILLPGDDYTSAETFVSGGSAEALNMVQNPDGTTTNLIMDVHKYLDYDNSGTNAACVTNNIEDSWYPLTTWLRANGRQALNTETGGGNVDSCVGYISQEIGYQAANSDVILGYLGWSAGSFATDYVLSQVPTDNGTSWDDCLLVSMAMSPMTNMLVASVV</sequence>
<name>A0A1B7N729_9AGAM</name>
<dbReference type="PROSITE" id="PS00659">
    <property type="entry name" value="GLYCOSYL_HYDROL_F5"/>
    <property type="match status" value="1"/>
</dbReference>
<dbReference type="InParanoid" id="A0A1B7N729"/>
<dbReference type="Gene3D" id="3.20.20.80">
    <property type="entry name" value="Glycosidases"/>
    <property type="match status" value="1"/>
</dbReference>
<dbReference type="OrthoDB" id="5823761at2759"/>
<evidence type="ECO:0000313" key="9">
    <source>
        <dbReference type="EMBL" id="OAX40628.1"/>
    </source>
</evidence>
<proteinExistence type="inferred from homology"/>
<keyword evidence="7" id="KW-0732">Signal</keyword>
<evidence type="ECO:0000256" key="3">
    <source>
        <dbReference type="ARBA" id="ARBA00012601"/>
    </source>
</evidence>
<reference evidence="9 10" key="1">
    <citation type="submission" date="2016-06" db="EMBL/GenBank/DDBJ databases">
        <title>Comparative genomics of the ectomycorrhizal sister species Rhizopogon vinicolor and Rhizopogon vesiculosus (Basidiomycota: Boletales) reveals a divergence of the mating type B locus.</title>
        <authorList>
            <consortium name="DOE Joint Genome Institute"/>
            <person name="Mujic A.B."/>
            <person name="Kuo A."/>
            <person name="Tritt A."/>
            <person name="Lipzen A."/>
            <person name="Chen C."/>
            <person name="Johnson J."/>
            <person name="Sharma A."/>
            <person name="Barry K."/>
            <person name="Grigoriev I.V."/>
            <person name="Spatafora J.W."/>
        </authorList>
    </citation>
    <scope>NUCLEOTIDE SEQUENCE [LARGE SCALE GENOMIC DNA]</scope>
    <source>
        <strain evidence="9 10">AM-OR11-026</strain>
    </source>
</reference>
<evidence type="ECO:0000256" key="7">
    <source>
        <dbReference type="SAM" id="SignalP"/>
    </source>
</evidence>
<dbReference type="STRING" id="1314800.A0A1B7N729"/>
<evidence type="ECO:0000256" key="5">
    <source>
        <dbReference type="ARBA" id="ARBA00023295"/>
    </source>
</evidence>
<dbReference type="EC" id="3.2.1.4" evidence="3"/>
<dbReference type="Pfam" id="PF00150">
    <property type="entry name" value="Cellulase"/>
    <property type="match status" value="1"/>
</dbReference>
<keyword evidence="4 6" id="KW-0378">Hydrolase</keyword>